<reference evidence="6" key="1">
    <citation type="submission" date="2019-09" db="EMBL/GenBank/DDBJ databases">
        <title>Mumia zhuanghuii sp. nov. isolated from the intestinal contents of plateau pika (Ochotona curzoniae) in the Qinghai-Tibet plateau of China.</title>
        <authorList>
            <person name="Tian Z."/>
        </authorList>
    </citation>
    <scope>NUCLEOTIDE SEQUENCE [LARGE SCALE GENOMIC DNA]</scope>
    <source>
        <strain evidence="6">JCM 30598</strain>
    </source>
</reference>
<evidence type="ECO:0000313" key="5">
    <source>
        <dbReference type="EMBL" id="KAA9110143.1"/>
    </source>
</evidence>
<dbReference type="InterPro" id="IPR027383">
    <property type="entry name" value="Znf_put"/>
</dbReference>
<keyword evidence="6" id="KW-1185">Reference proteome</keyword>
<dbReference type="Gene3D" id="1.10.10.1320">
    <property type="entry name" value="Anti-sigma factor, zinc-finger domain"/>
    <property type="match status" value="1"/>
</dbReference>
<dbReference type="EMBL" id="VYSA01000001">
    <property type="protein sequence ID" value="KAA9110143.1"/>
    <property type="molecule type" value="Genomic_DNA"/>
</dbReference>
<keyword evidence="3" id="KW-0812">Transmembrane</keyword>
<dbReference type="RefSeq" id="WP_150446947.1">
    <property type="nucleotide sequence ID" value="NZ_VYSA01000001.1"/>
</dbReference>
<comment type="caution">
    <text evidence="5">The sequence shown here is derived from an EMBL/GenBank/DDBJ whole genome shotgun (WGS) entry which is preliminary data.</text>
</comment>
<feature type="domain" description="Putative zinc-finger" evidence="4">
    <location>
        <begin position="14"/>
        <end position="39"/>
    </location>
</feature>
<dbReference type="InterPro" id="IPR041916">
    <property type="entry name" value="Anti_sigma_zinc_sf"/>
</dbReference>
<dbReference type="OrthoDB" id="5242431at2"/>
<evidence type="ECO:0000256" key="2">
    <source>
        <dbReference type="ARBA" id="ARBA00023163"/>
    </source>
</evidence>
<feature type="transmembrane region" description="Helical" evidence="3">
    <location>
        <begin position="95"/>
        <end position="117"/>
    </location>
</feature>
<sequence>MNPEHAHFAEWDAAYVLGALSTTDRRAFEAHLESCDECRHAIGELAPTVGLLSRIPAARALSLASGDEPEGPAIALREGIASMAHARERRRRRTLWIVSAAAAVVLVIAAVAIPVTISSLNPPAPAFAFEDVSGAPLEASVRLTDVAWGTKIDIDCRYTDAGSHGPEEGRPYALAVVGSDGSVSTVSTWRALPGSTARVSAGTDLDTASIRSVEIRTITDGRVLMRYDLPGTPAG</sequence>
<keyword evidence="3" id="KW-0472">Membrane</keyword>
<organism evidence="5 6">
    <name type="scientific">Microbacterium rhizomatis</name>
    <dbReference type="NCBI Taxonomy" id="1631477"/>
    <lineage>
        <taxon>Bacteria</taxon>
        <taxon>Bacillati</taxon>
        <taxon>Actinomycetota</taxon>
        <taxon>Actinomycetes</taxon>
        <taxon>Micrococcales</taxon>
        <taxon>Microbacteriaceae</taxon>
        <taxon>Microbacterium</taxon>
    </lineage>
</organism>
<keyword evidence="1" id="KW-0805">Transcription regulation</keyword>
<proteinExistence type="predicted"/>
<evidence type="ECO:0000313" key="6">
    <source>
        <dbReference type="Proteomes" id="UP000325827"/>
    </source>
</evidence>
<dbReference type="Pfam" id="PF13490">
    <property type="entry name" value="zf-HC2"/>
    <property type="match status" value="1"/>
</dbReference>
<name>A0A5J5J5S2_9MICO</name>
<evidence type="ECO:0000259" key="4">
    <source>
        <dbReference type="Pfam" id="PF13490"/>
    </source>
</evidence>
<gene>
    <name evidence="5" type="ORF">F6B43_00065</name>
</gene>
<keyword evidence="2" id="KW-0804">Transcription</keyword>
<protein>
    <recommendedName>
        <fullName evidence="4">Putative zinc-finger domain-containing protein</fullName>
    </recommendedName>
</protein>
<accession>A0A5J5J5S2</accession>
<dbReference type="AlphaFoldDB" id="A0A5J5J5S2"/>
<keyword evidence="3" id="KW-1133">Transmembrane helix</keyword>
<dbReference type="Proteomes" id="UP000325827">
    <property type="component" value="Unassembled WGS sequence"/>
</dbReference>
<evidence type="ECO:0000256" key="1">
    <source>
        <dbReference type="ARBA" id="ARBA00023015"/>
    </source>
</evidence>
<evidence type="ECO:0000256" key="3">
    <source>
        <dbReference type="SAM" id="Phobius"/>
    </source>
</evidence>